<evidence type="ECO:0000256" key="9">
    <source>
        <dbReference type="ARBA" id="ARBA00051414"/>
    </source>
</evidence>
<evidence type="ECO:0000256" key="1">
    <source>
        <dbReference type="ARBA" id="ARBA00000448"/>
    </source>
</evidence>
<evidence type="ECO:0000256" key="11">
    <source>
        <dbReference type="ARBA" id="ARBA00052085"/>
    </source>
</evidence>
<comment type="catalytic activity">
    <reaction evidence="11">
        <text>beta-D-glucosyl-(1&lt;-&gt;1)-sphing-4-enine + H2O = sphing-4-enine + D-glucose</text>
        <dbReference type="Rhea" id="RHEA:59288"/>
        <dbReference type="ChEBI" id="CHEBI:4167"/>
        <dbReference type="ChEBI" id="CHEBI:15377"/>
        <dbReference type="ChEBI" id="CHEBI:57756"/>
        <dbReference type="ChEBI" id="CHEBI:83992"/>
    </reaction>
    <physiologicalReaction direction="left-to-right" evidence="11">
        <dbReference type="Rhea" id="RHEA:59289"/>
    </physiologicalReaction>
</comment>
<evidence type="ECO:0000256" key="17">
    <source>
        <dbReference type="SAM" id="SignalP"/>
    </source>
</evidence>
<dbReference type="PANTHER" id="PTHR10353">
    <property type="entry name" value="GLYCOSYL HYDROLASE"/>
    <property type="match status" value="1"/>
</dbReference>
<dbReference type="Gene3D" id="3.20.20.80">
    <property type="entry name" value="Glycosidases"/>
    <property type="match status" value="1"/>
</dbReference>
<evidence type="ECO:0000256" key="4">
    <source>
        <dbReference type="ARBA" id="ARBA00022801"/>
    </source>
</evidence>
<dbReference type="EMBL" id="CADEBD010000279">
    <property type="protein sequence ID" value="CAB3227767.1"/>
    <property type="molecule type" value="Genomic_DNA"/>
</dbReference>
<evidence type="ECO:0000256" key="16">
    <source>
        <dbReference type="ARBA" id="ARBA00083229"/>
    </source>
</evidence>
<dbReference type="PRINTS" id="PR00131">
    <property type="entry name" value="GLHYDRLASE1"/>
</dbReference>
<dbReference type="PANTHER" id="PTHR10353:SF36">
    <property type="entry name" value="LP05116P"/>
    <property type="match status" value="1"/>
</dbReference>
<evidence type="ECO:0000256" key="3">
    <source>
        <dbReference type="ARBA" id="ARBA00012744"/>
    </source>
</evidence>
<comment type="catalytic activity">
    <reaction evidence="7">
        <text>beta-D-galactosyl-(1&lt;-&gt;1)-sphing-4-enine + H2O = sphing-4-enine + D-galactose</text>
        <dbReference type="Rhea" id="RHEA:43908"/>
        <dbReference type="ChEBI" id="CHEBI:4139"/>
        <dbReference type="ChEBI" id="CHEBI:15377"/>
        <dbReference type="ChEBI" id="CHEBI:57756"/>
        <dbReference type="ChEBI" id="CHEBI:57934"/>
    </reaction>
    <physiologicalReaction direction="left-to-right" evidence="7">
        <dbReference type="Rhea" id="RHEA:43909"/>
    </physiologicalReaction>
</comment>
<dbReference type="PROSITE" id="PS00653">
    <property type="entry name" value="GLYCOSYL_HYDROL_F1_2"/>
    <property type="match status" value="1"/>
</dbReference>
<evidence type="ECO:0000256" key="5">
    <source>
        <dbReference type="ARBA" id="ARBA00023295"/>
    </source>
</evidence>
<dbReference type="OrthoDB" id="7324300at2759"/>
<dbReference type="InterPro" id="IPR017853">
    <property type="entry name" value="GH"/>
</dbReference>
<keyword evidence="4" id="KW-0378">Hydrolase</keyword>
<comment type="catalytic activity">
    <reaction evidence="1">
        <text>Hydrolysis of terminal, non-reducing beta-D-glucosyl residues with release of beta-D-glucose.</text>
        <dbReference type="EC" id="3.2.1.21"/>
    </reaction>
</comment>
<keyword evidence="5" id="KW-0326">Glycosidase</keyword>
<accession>A0A8S0ZAK0</accession>
<evidence type="ECO:0000256" key="7">
    <source>
        <dbReference type="ARBA" id="ARBA00048813"/>
    </source>
</evidence>
<comment type="similarity">
    <text evidence="12">Belongs to the glycosyl hydrolase 1 family. Klotho subfamily.</text>
</comment>
<dbReference type="InterPro" id="IPR033132">
    <property type="entry name" value="GH_1_N_CS"/>
</dbReference>
<comment type="caution">
    <text evidence="18">The sequence shown here is derived from an EMBL/GenBank/DDBJ whole genome shotgun (WGS) entry which is preliminary data.</text>
</comment>
<dbReference type="FunFam" id="3.20.20.80:FF:000011">
    <property type="entry name" value="Cytosolic beta-glucosidase"/>
    <property type="match status" value="1"/>
</dbReference>
<name>A0A8S0ZAK0_ARCPL</name>
<evidence type="ECO:0000256" key="13">
    <source>
        <dbReference type="ARBA" id="ARBA00068094"/>
    </source>
</evidence>
<evidence type="ECO:0000256" key="12">
    <source>
        <dbReference type="ARBA" id="ARBA00060858"/>
    </source>
</evidence>
<keyword evidence="17" id="KW-0732">Signal</keyword>
<dbReference type="Pfam" id="PF00232">
    <property type="entry name" value="Glyco_hydro_1"/>
    <property type="match status" value="1"/>
</dbReference>
<dbReference type="InterPro" id="IPR001360">
    <property type="entry name" value="Glyco_hydro_1"/>
</dbReference>
<proteinExistence type="inferred from homology"/>
<reference evidence="18 19" key="1">
    <citation type="submission" date="2020-04" db="EMBL/GenBank/DDBJ databases">
        <authorList>
            <person name="Wallbank WR R."/>
            <person name="Pardo Diaz C."/>
            <person name="Kozak K."/>
            <person name="Martin S."/>
            <person name="Jiggins C."/>
            <person name="Moest M."/>
            <person name="Warren A I."/>
            <person name="Byers J.R.P. K."/>
            <person name="Montejo-Kovacevich G."/>
            <person name="Yen C E."/>
        </authorList>
    </citation>
    <scope>NUCLEOTIDE SEQUENCE [LARGE SCALE GENOMIC DNA]</scope>
</reference>
<feature type="chain" id="PRO_5035903993" description="Cytosolic beta-glucosidase" evidence="17">
    <location>
        <begin position="17"/>
        <end position="507"/>
    </location>
</feature>
<dbReference type="GO" id="GO:0016052">
    <property type="term" value="P:carbohydrate catabolic process"/>
    <property type="evidence" value="ECO:0007669"/>
    <property type="project" value="UniProtKB-ARBA"/>
</dbReference>
<feature type="signal peptide" evidence="17">
    <location>
        <begin position="1"/>
        <end position="16"/>
    </location>
</feature>
<dbReference type="EC" id="3.2.1.21" evidence="3"/>
<dbReference type="EC" id="3.2.1.46" evidence="2"/>
<dbReference type="GO" id="GO:0004336">
    <property type="term" value="F:galactosylceramidase activity"/>
    <property type="evidence" value="ECO:0007669"/>
    <property type="project" value="UniProtKB-EC"/>
</dbReference>
<evidence type="ECO:0000256" key="14">
    <source>
        <dbReference type="ARBA" id="ARBA00079026"/>
    </source>
</evidence>
<comment type="catalytic activity">
    <reaction evidence="6">
        <text>a beta-D-galactosyl-(1&lt;-&gt;1')-N-acylsphing-4-enine + H2O = an N-acylsphing-4-enine + D-galactose</text>
        <dbReference type="Rhea" id="RHEA:14297"/>
        <dbReference type="ChEBI" id="CHEBI:4139"/>
        <dbReference type="ChEBI" id="CHEBI:15377"/>
        <dbReference type="ChEBI" id="CHEBI:18390"/>
        <dbReference type="ChEBI" id="CHEBI:52639"/>
        <dbReference type="EC" id="3.2.1.46"/>
    </reaction>
    <physiologicalReaction direction="left-to-right" evidence="6">
        <dbReference type="Rhea" id="RHEA:14298"/>
    </physiologicalReaction>
</comment>
<dbReference type="SUPFAM" id="SSF51445">
    <property type="entry name" value="(Trans)glycosidases"/>
    <property type="match status" value="1"/>
</dbReference>
<evidence type="ECO:0000313" key="19">
    <source>
        <dbReference type="Proteomes" id="UP000494256"/>
    </source>
</evidence>
<comment type="catalytic activity">
    <reaction evidence="9">
        <text>a beta-D-xylosyl-(1&lt;-&gt;1')-N-acylsphing-4-enine + cholesterol = cholesteryl 3-beta-D-xyloside + an N-acylsphing-4-enine</text>
        <dbReference type="Rhea" id="RHEA:70239"/>
        <dbReference type="ChEBI" id="CHEBI:16113"/>
        <dbReference type="ChEBI" id="CHEBI:52639"/>
        <dbReference type="ChEBI" id="CHEBI:189067"/>
        <dbReference type="ChEBI" id="CHEBI:189068"/>
    </reaction>
    <physiologicalReaction direction="left-to-right" evidence="9">
        <dbReference type="Rhea" id="RHEA:70240"/>
    </physiologicalReaction>
    <physiologicalReaction direction="right-to-left" evidence="9">
        <dbReference type="Rhea" id="RHEA:70241"/>
    </physiologicalReaction>
</comment>
<comment type="catalytic activity">
    <reaction evidence="8">
        <text>beta-D-galactosyl-(1&lt;-&gt;1')-N-octadecanoylsphing-4-enine + H2O = N-octadecanoylsphing-4-enine + D-galactose</text>
        <dbReference type="Rhea" id="RHEA:59292"/>
        <dbReference type="ChEBI" id="CHEBI:4139"/>
        <dbReference type="ChEBI" id="CHEBI:15377"/>
        <dbReference type="ChEBI" id="CHEBI:72961"/>
        <dbReference type="ChEBI" id="CHEBI:84720"/>
    </reaction>
    <physiologicalReaction direction="left-to-right" evidence="8">
        <dbReference type="Rhea" id="RHEA:59293"/>
    </physiologicalReaction>
</comment>
<evidence type="ECO:0000256" key="15">
    <source>
        <dbReference type="ARBA" id="ARBA00081896"/>
    </source>
</evidence>
<dbReference type="GO" id="GO:0008422">
    <property type="term" value="F:beta-glucosidase activity"/>
    <property type="evidence" value="ECO:0007669"/>
    <property type="project" value="UniProtKB-EC"/>
</dbReference>
<dbReference type="AlphaFoldDB" id="A0A8S0ZAK0"/>
<evidence type="ECO:0000256" key="2">
    <source>
        <dbReference type="ARBA" id="ARBA00012657"/>
    </source>
</evidence>
<gene>
    <name evidence="18" type="ORF">APLA_LOCUS3249</name>
</gene>
<evidence type="ECO:0000313" key="18">
    <source>
        <dbReference type="EMBL" id="CAB3227767.1"/>
    </source>
</evidence>
<comment type="catalytic activity">
    <reaction evidence="10">
        <text>beta-D-glucosyl-(1&lt;-&gt;1)-N-octadecanoylsphing-4-enine + H2O = N-octadecanoylsphing-4-enine + D-glucose</text>
        <dbReference type="Rhea" id="RHEA:59284"/>
        <dbReference type="ChEBI" id="CHEBI:4167"/>
        <dbReference type="ChEBI" id="CHEBI:15377"/>
        <dbReference type="ChEBI" id="CHEBI:72961"/>
        <dbReference type="ChEBI" id="CHEBI:84719"/>
    </reaction>
    <physiologicalReaction direction="left-to-right" evidence="10">
        <dbReference type="Rhea" id="RHEA:59285"/>
    </physiologicalReaction>
</comment>
<evidence type="ECO:0000256" key="10">
    <source>
        <dbReference type="ARBA" id="ARBA00051666"/>
    </source>
</evidence>
<evidence type="ECO:0000256" key="8">
    <source>
        <dbReference type="ARBA" id="ARBA00050809"/>
    </source>
</evidence>
<organism evidence="18 19">
    <name type="scientific">Arctia plantaginis</name>
    <name type="common">Wood tiger moth</name>
    <name type="synonym">Phalaena plantaginis</name>
    <dbReference type="NCBI Taxonomy" id="874455"/>
    <lineage>
        <taxon>Eukaryota</taxon>
        <taxon>Metazoa</taxon>
        <taxon>Ecdysozoa</taxon>
        <taxon>Arthropoda</taxon>
        <taxon>Hexapoda</taxon>
        <taxon>Insecta</taxon>
        <taxon>Pterygota</taxon>
        <taxon>Neoptera</taxon>
        <taxon>Endopterygota</taxon>
        <taxon>Lepidoptera</taxon>
        <taxon>Glossata</taxon>
        <taxon>Ditrysia</taxon>
        <taxon>Noctuoidea</taxon>
        <taxon>Erebidae</taxon>
        <taxon>Arctiinae</taxon>
        <taxon>Arctia</taxon>
    </lineage>
</organism>
<dbReference type="Proteomes" id="UP000494256">
    <property type="component" value="Unassembled WGS sequence"/>
</dbReference>
<evidence type="ECO:0000256" key="6">
    <source>
        <dbReference type="ARBA" id="ARBA00033698"/>
    </source>
</evidence>
<protein>
    <recommendedName>
        <fullName evidence="13">Cytosolic beta-glucosidase</fullName>
        <ecNumber evidence="3">3.2.1.21</ecNumber>
        <ecNumber evidence="2">3.2.1.46</ecNumber>
    </recommendedName>
    <alternativeName>
        <fullName evidence="14">Cytosolic galactosylceramidase</fullName>
    </alternativeName>
    <alternativeName>
        <fullName evidence="16">Cytosolic glucosylceramidase</fullName>
    </alternativeName>
    <alternativeName>
        <fullName evidence="15">Cytosolic glycosylceramidase</fullName>
    </alternativeName>
</protein>
<sequence length="507" mass="57889">MKVLVILSLMTVASHGLSVKHQRSFAADFVFGCATASYQVEGAWNEDGKGENIWDHMTHNKPTVIKDLSNGDIAADSYHNYKRDVEIMRELGLDAYRFSLSWSRILPTGFASEINPAAIEYYNNLINEMLKYDIKPMATLYHWDLPQKLQELGGFANPLIAEWFEDYARVAYEHFGDRVKFWITINEPKEICHQGYGSTTMAPILNSTAFGTYLCAKHLLLAHANAYHAYNNDFRPTQGGECGITFAVSWYDALTDSDEDKFAAELKKQGDYGLYSDPIFSEEGGYPTDIAKRIAEKSAQQGFSKSRLPEFTEEEKAWVRGTSDFYGVNHYTAKLISATEHKELNDVPSYEDDLDIGTFVPEEWQKSGADWLMMAPKSLYNCLMDVHERYNAPVLYVTENGWADSLEVGLSDDLRVEYYRAALEDVLDAIDAGVNLKGYLAWSLIDNFEWMSGYSQRFGLYYVDYEDPARTRTAKKSAFVYKHIVKNRYIDYDYEPESMTMTIDEGH</sequence>